<sequence length="99" mass="11286">MLLIPNLRMLVQNLSQLQPLVHVDLLRSTQSARLPRAKHRFQQLVQLITGRFRAPALPPVELVQPVELTFQLRFLQPSRGGQFCPGTFTVDRDVEAVMT</sequence>
<dbReference type="AlphaFoldDB" id="A0A8D8CVJ1"/>
<dbReference type="EMBL" id="HBUE01139446">
    <property type="protein sequence ID" value="CAG6500028.1"/>
    <property type="molecule type" value="Transcribed_RNA"/>
</dbReference>
<accession>A0A8D8CVJ1</accession>
<evidence type="ECO:0000313" key="1">
    <source>
        <dbReference type="EMBL" id="CAG6500028.1"/>
    </source>
</evidence>
<organism evidence="1">
    <name type="scientific">Culex pipiens</name>
    <name type="common">House mosquito</name>
    <dbReference type="NCBI Taxonomy" id="7175"/>
    <lineage>
        <taxon>Eukaryota</taxon>
        <taxon>Metazoa</taxon>
        <taxon>Ecdysozoa</taxon>
        <taxon>Arthropoda</taxon>
        <taxon>Hexapoda</taxon>
        <taxon>Insecta</taxon>
        <taxon>Pterygota</taxon>
        <taxon>Neoptera</taxon>
        <taxon>Endopterygota</taxon>
        <taxon>Diptera</taxon>
        <taxon>Nematocera</taxon>
        <taxon>Culicoidea</taxon>
        <taxon>Culicidae</taxon>
        <taxon>Culicinae</taxon>
        <taxon>Culicini</taxon>
        <taxon>Culex</taxon>
        <taxon>Culex</taxon>
    </lineage>
</organism>
<proteinExistence type="predicted"/>
<reference evidence="1" key="1">
    <citation type="submission" date="2021-05" db="EMBL/GenBank/DDBJ databases">
        <authorList>
            <person name="Alioto T."/>
            <person name="Alioto T."/>
            <person name="Gomez Garrido J."/>
        </authorList>
    </citation>
    <scope>NUCLEOTIDE SEQUENCE</scope>
</reference>
<name>A0A8D8CVJ1_CULPI</name>
<protein>
    <submittedName>
        <fullName evidence="1">(northern house mosquito) hypothetical protein</fullName>
    </submittedName>
</protein>